<keyword evidence="1" id="KW-0472">Membrane</keyword>
<proteinExistence type="predicted"/>
<keyword evidence="1" id="KW-0812">Transmembrane</keyword>
<dbReference type="RefSeq" id="WP_038744424.1">
    <property type="nucleotide sequence ID" value="NZ_LNJQ01000001.1"/>
</dbReference>
<feature type="transmembrane region" description="Helical" evidence="1">
    <location>
        <begin position="60"/>
        <end position="78"/>
    </location>
</feature>
<feature type="transmembrane region" description="Helical" evidence="1">
    <location>
        <begin position="18"/>
        <end position="40"/>
    </location>
</feature>
<accession>A0ABR5TGN6</accession>
<evidence type="ECO:0000313" key="3">
    <source>
        <dbReference type="Proteomes" id="UP000070255"/>
    </source>
</evidence>
<name>A0ABR5TGN6_9BURK</name>
<protein>
    <submittedName>
        <fullName evidence="2">Uncharacterized protein</fullName>
    </submittedName>
</protein>
<feature type="transmembrane region" description="Helical" evidence="1">
    <location>
        <begin position="228"/>
        <end position="248"/>
    </location>
</feature>
<reference evidence="2 3" key="1">
    <citation type="submission" date="2015-11" db="EMBL/GenBank/DDBJ databases">
        <authorList>
            <person name="Sahl J."/>
            <person name="Wagner D."/>
            <person name="Keim P."/>
        </authorList>
    </citation>
    <scope>NUCLEOTIDE SEQUENCE [LARGE SCALE GENOMIC DNA]</scope>
    <source>
        <strain evidence="2 3">BDU18</strain>
    </source>
</reference>
<keyword evidence="1" id="KW-1133">Transmembrane helix</keyword>
<dbReference type="EMBL" id="LNJQ01000001">
    <property type="protein sequence ID" value="KWZ44167.1"/>
    <property type="molecule type" value="Genomic_DNA"/>
</dbReference>
<keyword evidence="3" id="KW-1185">Reference proteome</keyword>
<dbReference type="Proteomes" id="UP000070255">
    <property type="component" value="Unassembled WGS sequence"/>
</dbReference>
<comment type="caution">
    <text evidence="2">The sequence shown here is derived from an EMBL/GenBank/DDBJ whole genome shotgun (WGS) entry which is preliminary data.</text>
</comment>
<evidence type="ECO:0000256" key="1">
    <source>
        <dbReference type="SAM" id="Phobius"/>
    </source>
</evidence>
<evidence type="ECO:0000313" key="2">
    <source>
        <dbReference type="EMBL" id="KWZ44167.1"/>
    </source>
</evidence>
<sequence>MKFDALFEAGFKELGARFFLVAFLPILSVAVLIVGLNASGAPAASPSWASFAKAIRELDLTQSLGLIFAVLVLSLLTMPLQEALVRVLEGYWGKLASSSRLGKFFLNRQKKKRDALVAIVQNIEQPPTPSRKSEVDSAARRLLKYYPAEDRLLPTSLGNALRAAEDLATSRYGLDAVTVWPRLYPHIGEGLGRLVDSARNQLDVSVRLVPTFVVCALVSFGFLLRHGYWLLVPFGFVAMACLGYRAAVESAAAFGAVMNAAIDIHRFDMVKGLHFPMADNLASERRINQAISNFLRQGIPHELPYVHPKAGDEGKTRTTNGA</sequence>
<organism evidence="2 3">
    <name type="scientific">Burkholderia savannae</name>
    <dbReference type="NCBI Taxonomy" id="1637837"/>
    <lineage>
        <taxon>Bacteria</taxon>
        <taxon>Pseudomonadati</taxon>
        <taxon>Pseudomonadota</taxon>
        <taxon>Betaproteobacteria</taxon>
        <taxon>Burkholderiales</taxon>
        <taxon>Burkholderiaceae</taxon>
        <taxon>Burkholderia</taxon>
        <taxon>pseudomallei group</taxon>
    </lineage>
</organism>
<gene>
    <name evidence="2" type="ORF">WS72_15770</name>
</gene>